<sequence>MVLNSYGVTTWVCSFSFLLQISEQTHTLKCDSTKAKKVEMEMTDCGGRTVVVAEDFLESEFSFERF</sequence>
<dbReference type="Proteomes" id="UP001157418">
    <property type="component" value="Unassembled WGS sequence"/>
</dbReference>
<reference evidence="1 2" key="1">
    <citation type="submission" date="2022-01" db="EMBL/GenBank/DDBJ databases">
        <authorList>
            <person name="Xiong W."/>
            <person name="Schranz E."/>
        </authorList>
    </citation>
    <scope>NUCLEOTIDE SEQUENCE [LARGE SCALE GENOMIC DNA]</scope>
</reference>
<proteinExistence type="predicted"/>
<name>A0AAU9M263_9ASTR</name>
<comment type="caution">
    <text evidence="1">The sequence shown here is derived from an EMBL/GenBank/DDBJ whole genome shotgun (WGS) entry which is preliminary data.</text>
</comment>
<organism evidence="1 2">
    <name type="scientific">Lactuca virosa</name>
    <dbReference type="NCBI Taxonomy" id="75947"/>
    <lineage>
        <taxon>Eukaryota</taxon>
        <taxon>Viridiplantae</taxon>
        <taxon>Streptophyta</taxon>
        <taxon>Embryophyta</taxon>
        <taxon>Tracheophyta</taxon>
        <taxon>Spermatophyta</taxon>
        <taxon>Magnoliopsida</taxon>
        <taxon>eudicotyledons</taxon>
        <taxon>Gunneridae</taxon>
        <taxon>Pentapetalae</taxon>
        <taxon>asterids</taxon>
        <taxon>campanulids</taxon>
        <taxon>Asterales</taxon>
        <taxon>Asteraceae</taxon>
        <taxon>Cichorioideae</taxon>
        <taxon>Cichorieae</taxon>
        <taxon>Lactucinae</taxon>
        <taxon>Lactuca</taxon>
    </lineage>
</organism>
<dbReference type="AlphaFoldDB" id="A0AAU9M263"/>
<dbReference type="EMBL" id="CAKMRJ010000911">
    <property type="protein sequence ID" value="CAH1420215.1"/>
    <property type="molecule type" value="Genomic_DNA"/>
</dbReference>
<gene>
    <name evidence="1" type="ORF">LVIROSA_LOCUS7701</name>
</gene>
<protein>
    <submittedName>
        <fullName evidence="1">Uncharacterized protein</fullName>
    </submittedName>
</protein>
<evidence type="ECO:0000313" key="1">
    <source>
        <dbReference type="EMBL" id="CAH1420215.1"/>
    </source>
</evidence>
<accession>A0AAU9M263</accession>
<keyword evidence="2" id="KW-1185">Reference proteome</keyword>
<evidence type="ECO:0000313" key="2">
    <source>
        <dbReference type="Proteomes" id="UP001157418"/>
    </source>
</evidence>